<sequence>MNINILKNLEHLKLFEYYYVYQDCILGTASLILIISLLIIIVLKLNYKNLWESVNRKIFFKDIIIIMSILLGGMLLNILGIESNLKLSHVPILLFFYGSILILFIQLIEAVQYKNTYKQIIKRTLNIYIGAIEGMIFLLTIIGSFYVLQLMVSILSIILLRILSYIIDDNKKNNIEDDNTLREDYPIEKVEKLFESRKRQLNSICEELKKFHGERESFAVAISGKWGIGKTSFVNALEKKIERAEFVHIECAIGYDVKEILNEMSLQLMDIFRDNKIYVLQNGIIEKYFRKISEFANNMGYDKFAKIIDGFRQNEEKSYSKMKDLMNEELEKFHQITKKNIYFIVDDMDRIIDENMKILLFQAVRECVQLNHCVTLFVMDYDQLVNHNMSREFFEKYINYQIELCEVKYAEMIENYLNSYFTRDFFADKTEYLKSKEKLIKNYILEYGEKVTYKVRKNIQKLESVVNYIKNRNKQISWLLEIEKKLHSGMHNPRKVKRYLKEIEINLFIADLLWFQNKNCQYNEYSKEPWEKYIIEICFFKTFLQESYMQMIKAKDFYLLKKDEKNSFIANLVIEDLNLEAKKYNELIEILVYRLYVVDSNIDKSEHQKLLDEIDKDRIKEENILSYLNECMGIRIDFDRLDKIIYFLLENELSNADYQSEVIIKIVEALDFSEYNLRQTRFYEMIKKIKRLVDEKTIEEDRMQMDLILEEIQEKFISINLCGIVDLLKIIYGDLNQKEFENVRRISQLLVVIKKINEVADNKIKIHQVNKDVENIANYFCNLEKEFCKEDFLEIKEECLYFLQPIKNMFKILELLYKEAEEVYNIGLEKVNIRNVQSIIQKVERRERKQLANDEKDLFAEEFMQLAYEIKQKLHIYTEDEKKKMLRMLNETYNKLDKETNIRKRAEKEWRWLRIDLFKLNKRYNFTS</sequence>
<keyword evidence="2" id="KW-0812">Transmembrane</keyword>
<dbReference type="Gene3D" id="3.40.50.300">
    <property type="entry name" value="P-loop containing nucleotide triphosphate hydrolases"/>
    <property type="match status" value="1"/>
</dbReference>
<feature type="coiled-coil region" evidence="1">
    <location>
        <begin position="879"/>
        <end position="909"/>
    </location>
</feature>
<feature type="transmembrane region" description="Helical" evidence="2">
    <location>
        <begin position="93"/>
        <end position="113"/>
    </location>
</feature>
<keyword evidence="2" id="KW-0472">Membrane</keyword>
<dbReference type="SUPFAM" id="SSF52540">
    <property type="entry name" value="P-loop containing nucleoside triphosphate hydrolases"/>
    <property type="match status" value="1"/>
</dbReference>
<reference evidence="4" key="1">
    <citation type="submission" date="2019-11" db="EMBL/GenBank/DDBJ databases">
        <authorList>
            <person name="Feng L."/>
        </authorList>
    </citation>
    <scope>NUCLEOTIDE SEQUENCE</scope>
    <source>
        <strain evidence="4">AhadrusLFYP4</strain>
    </source>
</reference>
<dbReference type="AlphaFoldDB" id="A0A6N2VIV4"/>
<dbReference type="EMBL" id="CACRSX010000057">
    <property type="protein sequence ID" value="VYT30078.1"/>
    <property type="molecule type" value="Genomic_DNA"/>
</dbReference>
<feature type="transmembrane region" description="Helical" evidence="2">
    <location>
        <begin position="20"/>
        <end position="43"/>
    </location>
</feature>
<feature type="transmembrane region" description="Helical" evidence="2">
    <location>
        <begin position="125"/>
        <end position="142"/>
    </location>
</feature>
<evidence type="ECO:0000256" key="1">
    <source>
        <dbReference type="SAM" id="Coils"/>
    </source>
</evidence>
<protein>
    <submittedName>
        <fullName evidence="4">KAP family P-loop domain protein</fullName>
    </submittedName>
</protein>
<proteinExistence type="predicted"/>
<name>A0A6N2VIV4_ANAHA</name>
<evidence type="ECO:0000256" key="2">
    <source>
        <dbReference type="SAM" id="Phobius"/>
    </source>
</evidence>
<dbReference type="InterPro" id="IPR011646">
    <property type="entry name" value="KAP_P-loop"/>
</dbReference>
<dbReference type="Pfam" id="PF07693">
    <property type="entry name" value="KAP_NTPase"/>
    <property type="match status" value="1"/>
</dbReference>
<feature type="transmembrane region" description="Helical" evidence="2">
    <location>
        <begin position="63"/>
        <end position="81"/>
    </location>
</feature>
<dbReference type="RefSeq" id="WP_308609550.1">
    <property type="nucleotide sequence ID" value="NZ_CACRSX010000057.1"/>
</dbReference>
<gene>
    <name evidence="4" type="ORF">AHLFYP4_02436</name>
</gene>
<keyword evidence="1" id="KW-0175">Coiled coil</keyword>
<evidence type="ECO:0000259" key="3">
    <source>
        <dbReference type="Pfam" id="PF07693"/>
    </source>
</evidence>
<evidence type="ECO:0000313" key="4">
    <source>
        <dbReference type="EMBL" id="VYT30078.1"/>
    </source>
</evidence>
<organism evidence="4">
    <name type="scientific">Anaerostipes hadrus</name>
    <dbReference type="NCBI Taxonomy" id="649756"/>
    <lineage>
        <taxon>Bacteria</taxon>
        <taxon>Bacillati</taxon>
        <taxon>Bacillota</taxon>
        <taxon>Clostridia</taxon>
        <taxon>Lachnospirales</taxon>
        <taxon>Lachnospiraceae</taxon>
        <taxon>Anaerostipes</taxon>
    </lineage>
</organism>
<keyword evidence="2" id="KW-1133">Transmembrane helix</keyword>
<dbReference type="InterPro" id="IPR027417">
    <property type="entry name" value="P-loop_NTPase"/>
</dbReference>
<accession>A0A6N2VIV4</accession>
<feature type="domain" description="KAP NTPase" evidence="3">
    <location>
        <begin position="202"/>
        <end position="505"/>
    </location>
</feature>